<dbReference type="OrthoDB" id="127762at2"/>
<feature type="chain" id="PRO_5003186847" evidence="1">
    <location>
        <begin position="21"/>
        <end position="426"/>
    </location>
</feature>
<dbReference type="Gene3D" id="3.40.390.10">
    <property type="entry name" value="Collagenase (Catalytic Domain)"/>
    <property type="match status" value="1"/>
</dbReference>
<reference evidence="3 4" key="2">
    <citation type="journal article" date="2011" name="Stand. Genomic Sci.">
        <title>Complete genome sequence of Paludibacter propionicigenes type strain (WB4).</title>
        <authorList>
            <person name="Gronow S."/>
            <person name="Munk C."/>
            <person name="Lapidus A."/>
            <person name="Nolan M."/>
            <person name="Lucas S."/>
            <person name="Hammon N."/>
            <person name="Deshpande S."/>
            <person name="Cheng J.F."/>
            <person name="Tapia R."/>
            <person name="Han C."/>
            <person name="Goodwin L."/>
            <person name="Pitluck S."/>
            <person name="Liolios K."/>
            <person name="Ivanova N."/>
            <person name="Mavromatis K."/>
            <person name="Mikhailova N."/>
            <person name="Pati A."/>
            <person name="Chen A."/>
            <person name="Palaniappan K."/>
            <person name="Land M."/>
            <person name="Hauser L."/>
            <person name="Chang Y.J."/>
            <person name="Jeffries C.D."/>
            <person name="Brambilla E."/>
            <person name="Rohde M."/>
            <person name="Goker M."/>
            <person name="Detter J.C."/>
            <person name="Woyke T."/>
            <person name="Bristow J."/>
            <person name="Eisen J.A."/>
            <person name="Markowitz V."/>
            <person name="Hugenholtz P."/>
            <person name="Kyrpides N.C."/>
            <person name="Klenk H.P."/>
        </authorList>
    </citation>
    <scope>NUCLEOTIDE SEQUENCE [LARGE SCALE GENOMIC DNA]</scope>
    <source>
        <strain evidence="4">DSM 17365 / JCM 13257 / WB4</strain>
    </source>
</reference>
<dbReference type="HOGENOM" id="CLU_048556_0_0_10"/>
<dbReference type="Proteomes" id="UP000008718">
    <property type="component" value="Chromosome"/>
</dbReference>
<organism evidence="3 4">
    <name type="scientific">Paludibacter propionicigenes (strain DSM 17365 / JCM 13257 / WB4)</name>
    <dbReference type="NCBI Taxonomy" id="694427"/>
    <lineage>
        <taxon>Bacteria</taxon>
        <taxon>Pseudomonadati</taxon>
        <taxon>Bacteroidota</taxon>
        <taxon>Bacteroidia</taxon>
        <taxon>Bacteroidales</taxon>
        <taxon>Paludibacteraceae</taxon>
        <taxon>Paludibacter</taxon>
    </lineage>
</organism>
<proteinExistence type="predicted"/>
<gene>
    <name evidence="3" type="ordered locus">Palpr_1544</name>
</gene>
<name>E4T4P6_PALPW</name>
<dbReference type="InterPro" id="IPR032625">
    <property type="entry name" value="M64_N"/>
</dbReference>
<evidence type="ECO:0000313" key="3">
    <source>
        <dbReference type="EMBL" id="ADQ79690.1"/>
    </source>
</evidence>
<feature type="domain" description="Peptidase M64 N-terminal" evidence="2">
    <location>
        <begin position="22"/>
        <end position="136"/>
    </location>
</feature>
<keyword evidence="1" id="KW-0732">Signal</keyword>
<dbReference type="EMBL" id="CP002345">
    <property type="protein sequence ID" value="ADQ79690.1"/>
    <property type="molecule type" value="Genomic_DNA"/>
</dbReference>
<dbReference type="InterPro" id="IPR038171">
    <property type="entry name" value="M64_N_sf"/>
</dbReference>
<keyword evidence="4" id="KW-1185">Reference proteome</keyword>
<dbReference type="GO" id="GO:0008237">
    <property type="term" value="F:metallopeptidase activity"/>
    <property type="evidence" value="ECO:0007669"/>
    <property type="project" value="InterPro"/>
</dbReference>
<dbReference type="Pfam" id="PF16217">
    <property type="entry name" value="M64_N"/>
    <property type="match status" value="1"/>
</dbReference>
<accession>E4T4P6</accession>
<dbReference type="AlphaFoldDB" id="E4T4P6"/>
<dbReference type="KEGG" id="ppn:Palpr_1544"/>
<dbReference type="Gene3D" id="2.60.40.3250">
    <property type="entry name" value="Peptidase M64, N-terminal domain"/>
    <property type="match status" value="1"/>
</dbReference>
<dbReference type="Pfam" id="PF09471">
    <property type="entry name" value="Peptidase_M64"/>
    <property type="match status" value="2"/>
</dbReference>
<dbReference type="STRING" id="694427.Palpr_1544"/>
<dbReference type="eggNOG" id="COG2304">
    <property type="taxonomic scope" value="Bacteria"/>
</dbReference>
<reference key="1">
    <citation type="submission" date="2010-11" db="EMBL/GenBank/DDBJ databases">
        <title>The complete genome of Paludibacter propionicigenes DSM 17365.</title>
        <authorList>
            <consortium name="US DOE Joint Genome Institute (JGI-PGF)"/>
            <person name="Lucas S."/>
            <person name="Copeland A."/>
            <person name="Lapidus A."/>
            <person name="Bruce D."/>
            <person name="Goodwin L."/>
            <person name="Pitluck S."/>
            <person name="Kyrpides N."/>
            <person name="Mavromatis K."/>
            <person name="Ivanova N."/>
            <person name="Munk A.C."/>
            <person name="Brettin T."/>
            <person name="Detter J.C."/>
            <person name="Han C."/>
            <person name="Tapia R."/>
            <person name="Land M."/>
            <person name="Hauser L."/>
            <person name="Markowitz V."/>
            <person name="Cheng J.-F."/>
            <person name="Hugenholtz P."/>
            <person name="Woyke T."/>
            <person name="Wu D."/>
            <person name="Gronow S."/>
            <person name="Wellnitz S."/>
            <person name="Brambilla E."/>
            <person name="Klenk H.-P."/>
            <person name="Eisen J.A."/>
        </authorList>
    </citation>
    <scope>NUCLEOTIDE SEQUENCE</scope>
    <source>
        <strain>WB4</strain>
    </source>
</reference>
<dbReference type="RefSeq" id="WP_013445059.1">
    <property type="nucleotide sequence ID" value="NC_014734.1"/>
</dbReference>
<protein>
    <submittedName>
        <fullName evidence="3">Peptidase M64, IgA</fullName>
    </submittedName>
</protein>
<sequence>MPKPIAFLLLFLLCSTSLFSQQFSEFFTEKACRIDFQLSGNNKNTSAYLSKIVQEPFWGGRRAHLADDMNLGEYRFMVLDSVSNKLIYIDDFSTLYFEWQSTPEASLVNKSFEQSIQFPYPQKSVKVVIERRLDFDKWEKMIQFGFSPDDKLIRKTKVAEVPVKTICKTASPEKAIDIAVIAEGYTAKQRAKFYKDAQQLADNLFSHEPFLKYKSRINIYAIAALSVDTGITKPQAANWRNTALGSHYYTFYSDRYLTTPNVFTVRDYASLVPYDAIYILANTKAYGGGGIYNFYTLASADSKRAQAEVTVHEFGHSFAGLADEYFYDNDALNGMYNLKNEPWEPNITTLVQFGAKWKKDLPQGTPIPTPPTEENKAKIGVFEGGGYLSKGIYRPYFDCRMRTNTAKGFCPVCLKAVEDRILFLTE</sequence>
<evidence type="ECO:0000256" key="1">
    <source>
        <dbReference type="SAM" id="SignalP"/>
    </source>
</evidence>
<dbReference type="InterPro" id="IPR019026">
    <property type="entry name" value="Peptidase_M64_IgA"/>
</dbReference>
<feature type="signal peptide" evidence="1">
    <location>
        <begin position="1"/>
        <end position="20"/>
    </location>
</feature>
<evidence type="ECO:0000313" key="4">
    <source>
        <dbReference type="Proteomes" id="UP000008718"/>
    </source>
</evidence>
<evidence type="ECO:0000259" key="2">
    <source>
        <dbReference type="Pfam" id="PF16217"/>
    </source>
</evidence>
<dbReference type="InterPro" id="IPR024079">
    <property type="entry name" value="MetalloPept_cat_dom_sf"/>
</dbReference>